<proteinExistence type="inferred from homology"/>
<dbReference type="InterPro" id="IPR024185">
    <property type="entry name" value="FTHF_cligase-like_sf"/>
</dbReference>
<dbReference type="PIRSF" id="PIRSF006806">
    <property type="entry name" value="FTHF_cligase"/>
    <property type="match status" value="1"/>
</dbReference>
<feature type="binding site" evidence="1">
    <location>
        <begin position="4"/>
        <end position="8"/>
    </location>
    <ligand>
        <name>ATP</name>
        <dbReference type="ChEBI" id="CHEBI:30616"/>
    </ligand>
</feature>
<feature type="binding site" evidence="1">
    <location>
        <position position="51"/>
    </location>
    <ligand>
        <name>substrate</name>
    </ligand>
</feature>
<sequence>MIDKSTLRKKYKALRENLADDSIEELSLKIANQALKLGIWDKTYYHLFLSITNKKEVDTTYLMHILQGKDKSIVVSKVDFLSNEMKHFLLQENTALKVSKYGIPEPVSGIEISPETVDVVFVPLLVFDHSGNRIGYGKGFYDRFLQKCNSNAVFIGVSFFEPEVEIPHEPTDIPLHYCITPEKTFDFRHNQLFL</sequence>
<keyword evidence="2" id="KW-0479">Metal-binding</keyword>
<dbReference type="PANTHER" id="PTHR23407:SF11">
    <property type="entry name" value="CHROMOSOME UNDETERMINED SCAFFOLD_24, WHOLE GENOME SHOTGUN SEQUENCE"/>
    <property type="match status" value="1"/>
</dbReference>
<keyword evidence="1 2" id="KW-0547">Nucleotide-binding</keyword>
<dbReference type="SUPFAM" id="SSF100950">
    <property type="entry name" value="NagB/RpiA/CoA transferase-like"/>
    <property type="match status" value="1"/>
</dbReference>
<dbReference type="GO" id="GO:0005524">
    <property type="term" value="F:ATP binding"/>
    <property type="evidence" value="ECO:0007669"/>
    <property type="project" value="UniProtKB-KW"/>
</dbReference>
<dbReference type="InterPro" id="IPR037171">
    <property type="entry name" value="NagB/RpiA_transferase-like"/>
</dbReference>
<dbReference type="GO" id="GO:0046872">
    <property type="term" value="F:metal ion binding"/>
    <property type="evidence" value="ECO:0007669"/>
    <property type="project" value="UniProtKB-KW"/>
</dbReference>
<keyword evidence="4" id="KW-1185">Reference proteome</keyword>
<protein>
    <recommendedName>
        <fullName evidence="2">5-formyltetrahydrofolate cyclo-ligase</fullName>
        <ecNumber evidence="2">6.3.3.2</ecNumber>
    </recommendedName>
</protein>
<accession>A0A1M6KW13</accession>
<dbReference type="PANTHER" id="PTHR23407">
    <property type="entry name" value="ATPASE INHIBITOR/5-FORMYLTETRAHYDROFOLATE CYCLO-LIGASE"/>
    <property type="match status" value="1"/>
</dbReference>
<dbReference type="InterPro" id="IPR002698">
    <property type="entry name" value="FTHF_cligase"/>
</dbReference>
<keyword evidence="1 2" id="KW-0067">ATP-binding</keyword>
<comment type="cofactor">
    <cofactor evidence="2">
        <name>Mg(2+)</name>
        <dbReference type="ChEBI" id="CHEBI:18420"/>
    </cofactor>
</comment>
<comment type="catalytic activity">
    <reaction evidence="2">
        <text>(6S)-5-formyl-5,6,7,8-tetrahydrofolate + ATP = (6R)-5,10-methenyltetrahydrofolate + ADP + phosphate</text>
        <dbReference type="Rhea" id="RHEA:10488"/>
        <dbReference type="ChEBI" id="CHEBI:30616"/>
        <dbReference type="ChEBI" id="CHEBI:43474"/>
        <dbReference type="ChEBI" id="CHEBI:57455"/>
        <dbReference type="ChEBI" id="CHEBI:57457"/>
        <dbReference type="ChEBI" id="CHEBI:456216"/>
        <dbReference type="EC" id="6.3.3.2"/>
    </reaction>
</comment>
<feature type="binding site" evidence="1">
    <location>
        <begin position="133"/>
        <end position="141"/>
    </location>
    <ligand>
        <name>ATP</name>
        <dbReference type="ChEBI" id="CHEBI:30616"/>
    </ligand>
</feature>
<evidence type="ECO:0000313" key="4">
    <source>
        <dbReference type="Proteomes" id="UP000184172"/>
    </source>
</evidence>
<organism evidence="3 4">
    <name type="scientific">Aequorivita viscosa</name>
    <dbReference type="NCBI Taxonomy" id="797419"/>
    <lineage>
        <taxon>Bacteria</taxon>
        <taxon>Pseudomonadati</taxon>
        <taxon>Bacteroidota</taxon>
        <taxon>Flavobacteriia</taxon>
        <taxon>Flavobacteriales</taxon>
        <taxon>Flavobacteriaceae</taxon>
        <taxon>Aequorivita</taxon>
    </lineage>
</organism>
<name>A0A1M6KW13_9FLAO</name>
<keyword evidence="2" id="KW-0460">Magnesium</keyword>
<dbReference type="EC" id="6.3.3.2" evidence="2"/>
<dbReference type="STRING" id="797419.SAMN05216556_11558"/>
<evidence type="ECO:0000256" key="2">
    <source>
        <dbReference type="RuleBase" id="RU361279"/>
    </source>
</evidence>
<dbReference type="AlphaFoldDB" id="A0A1M6KW13"/>
<dbReference type="Proteomes" id="UP000184172">
    <property type="component" value="Unassembled WGS sequence"/>
</dbReference>
<dbReference type="GO" id="GO:0030272">
    <property type="term" value="F:5-formyltetrahydrofolate cyclo-ligase activity"/>
    <property type="evidence" value="ECO:0007669"/>
    <property type="project" value="UniProtKB-EC"/>
</dbReference>
<dbReference type="Pfam" id="PF01812">
    <property type="entry name" value="5-FTHF_cyc-lig"/>
    <property type="match status" value="1"/>
</dbReference>
<dbReference type="EMBL" id="FQYV01000021">
    <property type="protein sequence ID" value="SHJ63167.1"/>
    <property type="molecule type" value="Genomic_DNA"/>
</dbReference>
<evidence type="ECO:0000313" key="3">
    <source>
        <dbReference type="EMBL" id="SHJ63167.1"/>
    </source>
</evidence>
<dbReference type="Gene3D" id="3.40.50.10420">
    <property type="entry name" value="NagB/RpiA/CoA transferase-like"/>
    <property type="match status" value="1"/>
</dbReference>
<keyword evidence="3" id="KW-0436">Ligase</keyword>
<dbReference type="GO" id="GO:0009396">
    <property type="term" value="P:folic acid-containing compound biosynthetic process"/>
    <property type="evidence" value="ECO:0007669"/>
    <property type="project" value="TreeGrafter"/>
</dbReference>
<evidence type="ECO:0000256" key="1">
    <source>
        <dbReference type="PIRSR" id="PIRSR006806-1"/>
    </source>
</evidence>
<reference evidence="4" key="1">
    <citation type="submission" date="2016-11" db="EMBL/GenBank/DDBJ databases">
        <authorList>
            <person name="Varghese N."/>
            <person name="Submissions S."/>
        </authorList>
    </citation>
    <scope>NUCLEOTIDE SEQUENCE [LARGE SCALE GENOMIC DNA]</scope>
    <source>
        <strain evidence="4">DSM 26349</strain>
    </source>
</reference>
<comment type="similarity">
    <text evidence="2">Belongs to the 5-formyltetrahydrofolate cyclo-ligase family.</text>
</comment>
<gene>
    <name evidence="3" type="ORF">SAMN04487908_12153</name>
</gene>
<dbReference type="GO" id="GO:0035999">
    <property type="term" value="P:tetrahydrofolate interconversion"/>
    <property type="evidence" value="ECO:0007669"/>
    <property type="project" value="TreeGrafter"/>
</dbReference>
<dbReference type="NCBIfam" id="TIGR02727">
    <property type="entry name" value="MTHFS_bact"/>
    <property type="match status" value="1"/>
</dbReference>
<feature type="binding site" evidence="1">
    <location>
        <position position="56"/>
    </location>
    <ligand>
        <name>substrate</name>
    </ligand>
</feature>